<dbReference type="InterPro" id="IPR018114">
    <property type="entry name" value="TRYPSIN_HIS"/>
</dbReference>
<dbReference type="GO" id="GO:0004252">
    <property type="term" value="F:serine-type endopeptidase activity"/>
    <property type="evidence" value="ECO:0007669"/>
    <property type="project" value="InterPro"/>
</dbReference>
<reference evidence="4" key="1">
    <citation type="submission" date="2010-08" db="EMBL/GenBank/DDBJ databases">
        <authorList>
            <consortium name="Caenorhabditis japonica Sequencing Consortium"/>
            <person name="Wilson R.K."/>
        </authorList>
    </citation>
    <scope>NUCLEOTIDE SEQUENCE [LARGE SCALE GENOMIC DNA]</scope>
    <source>
        <strain evidence="4">DF5081</strain>
    </source>
</reference>
<dbReference type="Proteomes" id="UP000005237">
    <property type="component" value="Unassembled WGS sequence"/>
</dbReference>
<sequence>MLWTTLFATLLALQYTKSDPLTKTENSNLLSTCGKFSQTKVFGGREAERSEAPWSVFLVTMGHDNTNTVCTGTVVSSRHILTATHCFAAFDPSKGWNGLTYGPMDAASCKDGNYYITDPSVLSNVWIMLNKNDKITEYPERITLVNACLKKSFEPGNAKIANEDFAIIDLYDDLTFSAEIQPVCVSMSLDDHKTGTAMDYYGFGLKRQFFFYWH</sequence>
<organism evidence="3 4">
    <name type="scientific">Caenorhabditis japonica</name>
    <dbReference type="NCBI Taxonomy" id="281687"/>
    <lineage>
        <taxon>Eukaryota</taxon>
        <taxon>Metazoa</taxon>
        <taxon>Ecdysozoa</taxon>
        <taxon>Nematoda</taxon>
        <taxon>Chromadorea</taxon>
        <taxon>Rhabditida</taxon>
        <taxon>Rhabditina</taxon>
        <taxon>Rhabditomorpha</taxon>
        <taxon>Rhabditoidea</taxon>
        <taxon>Rhabditidae</taxon>
        <taxon>Peloderinae</taxon>
        <taxon>Caenorhabditis</taxon>
    </lineage>
</organism>
<accession>A0A8R1HMQ6</accession>
<dbReference type="PANTHER" id="PTHR22596">
    <property type="entry name" value="TRYPSIN-LIKE PROTEASE PROTEIN 6"/>
    <property type="match status" value="1"/>
</dbReference>
<protein>
    <submittedName>
        <fullName evidence="3">Peptidase S1 domain-containing protein</fullName>
    </submittedName>
</protein>
<dbReference type="GO" id="GO:0006508">
    <property type="term" value="P:proteolysis"/>
    <property type="evidence" value="ECO:0007669"/>
    <property type="project" value="InterPro"/>
</dbReference>
<dbReference type="AlphaFoldDB" id="A0A8R1HMQ6"/>
<feature type="chain" id="PRO_5035832951" evidence="1">
    <location>
        <begin position="19"/>
        <end position="214"/>
    </location>
</feature>
<evidence type="ECO:0000313" key="3">
    <source>
        <dbReference type="EnsemblMetazoa" id="CJA02146.1"/>
    </source>
</evidence>
<name>A0A8R1HMQ6_CAEJA</name>
<dbReference type="PROSITE" id="PS50240">
    <property type="entry name" value="TRYPSIN_DOM"/>
    <property type="match status" value="1"/>
</dbReference>
<dbReference type="EnsemblMetazoa" id="CJA02146.1">
    <property type="protein sequence ID" value="CJA02146.1"/>
    <property type="gene ID" value="WBGene00121351"/>
</dbReference>
<dbReference type="Gene3D" id="2.40.10.10">
    <property type="entry name" value="Trypsin-like serine proteases"/>
    <property type="match status" value="1"/>
</dbReference>
<dbReference type="PANTHER" id="PTHR22596:SF7">
    <property type="entry name" value="PEPTIDASE S1 DOMAIN-CONTAINING PROTEIN"/>
    <property type="match status" value="1"/>
</dbReference>
<keyword evidence="1" id="KW-0732">Signal</keyword>
<feature type="domain" description="Peptidase S1" evidence="2">
    <location>
        <begin position="41"/>
        <end position="214"/>
    </location>
</feature>
<dbReference type="InterPro" id="IPR001254">
    <property type="entry name" value="Trypsin_dom"/>
</dbReference>
<reference evidence="3" key="2">
    <citation type="submission" date="2022-06" db="UniProtKB">
        <authorList>
            <consortium name="EnsemblMetazoa"/>
        </authorList>
    </citation>
    <scope>IDENTIFICATION</scope>
    <source>
        <strain evidence="3">DF5081</strain>
    </source>
</reference>
<dbReference type="InterPro" id="IPR005514">
    <property type="entry name" value="DUF316"/>
</dbReference>
<dbReference type="InterPro" id="IPR043504">
    <property type="entry name" value="Peptidase_S1_PA_chymotrypsin"/>
</dbReference>
<evidence type="ECO:0000256" key="1">
    <source>
        <dbReference type="SAM" id="SignalP"/>
    </source>
</evidence>
<keyword evidence="4" id="KW-1185">Reference proteome</keyword>
<dbReference type="SUPFAM" id="SSF50494">
    <property type="entry name" value="Trypsin-like serine proteases"/>
    <property type="match status" value="1"/>
</dbReference>
<dbReference type="InterPro" id="IPR009003">
    <property type="entry name" value="Peptidase_S1_PA"/>
</dbReference>
<proteinExistence type="predicted"/>
<feature type="signal peptide" evidence="1">
    <location>
        <begin position="1"/>
        <end position="18"/>
    </location>
</feature>
<dbReference type="Pfam" id="PF03761">
    <property type="entry name" value="DUF316"/>
    <property type="match status" value="1"/>
</dbReference>
<evidence type="ECO:0000313" key="4">
    <source>
        <dbReference type="Proteomes" id="UP000005237"/>
    </source>
</evidence>
<evidence type="ECO:0000259" key="2">
    <source>
        <dbReference type="PROSITE" id="PS50240"/>
    </source>
</evidence>
<dbReference type="PROSITE" id="PS00134">
    <property type="entry name" value="TRYPSIN_HIS"/>
    <property type="match status" value="1"/>
</dbReference>